<feature type="domain" description="AMP-dependent synthetase/ligase" evidence="5">
    <location>
        <begin position="19"/>
        <end position="374"/>
    </location>
</feature>
<organism evidence="7 8">
    <name type="scientific">Mycolicibacterium goodii</name>
    <name type="common">Mycobacterium goodii</name>
    <dbReference type="NCBI Taxonomy" id="134601"/>
    <lineage>
        <taxon>Bacteria</taxon>
        <taxon>Bacillati</taxon>
        <taxon>Actinomycetota</taxon>
        <taxon>Actinomycetes</taxon>
        <taxon>Mycobacteriales</taxon>
        <taxon>Mycobacteriaceae</taxon>
        <taxon>Mycolicibacterium</taxon>
    </lineage>
</organism>
<dbReference type="Pfam" id="PF00501">
    <property type="entry name" value="AMP-binding"/>
    <property type="match status" value="1"/>
</dbReference>
<evidence type="ECO:0000259" key="5">
    <source>
        <dbReference type="Pfam" id="PF00501"/>
    </source>
</evidence>
<keyword evidence="3" id="KW-0547">Nucleotide-binding</keyword>
<feature type="domain" description="AMP-binding enzyme C-terminal" evidence="6">
    <location>
        <begin position="425"/>
        <end position="498"/>
    </location>
</feature>
<accession>A0A0K0X2Q8</accession>
<dbReference type="GO" id="GO:0005886">
    <property type="term" value="C:plasma membrane"/>
    <property type="evidence" value="ECO:0007669"/>
    <property type="project" value="TreeGrafter"/>
</dbReference>
<evidence type="ECO:0000256" key="2">
    <source>
        <dbReference type="ARBA" id="ARBA00022598"/>
    </source>
</evidence>
<protein>
    <recommendedName>
        <fullName evidence="9">ATP-dependent acyl-CoA ligase</fullName>
    </recommendedName>
</protein>
<dbReference type="Proteomes" id="UP000062255">
    <property type="component" value="Chromosome"/>
</dbReference>
<dbReference type="EMBL" id="CP012150">
    <property type="protein sequence ID" value="AKS31578.1"/>
    <property type="molecule type" value="Genomic_DNA"/>
</dbReference>
<dbReference type="AlphaFoldDB" id="A0A0K0X2Q8"/>
<evidence type="ECO:0000256" key="1">
    <source>
        <dbReference type="ARBA" id="ARBA00006432"/>
    </source>
</evidence>
<dbReference type="InterPro" id="IPR025110">
    <property type="entry name" value="AMP-bd_C"/>
</dbReference>
<comment type="similarity">
    <text evidence="1">Belongs to the ATP-dependent AMP-binding enzyme family.</text>
</comment>
<gene>
    <name evidence="7" type="ORF">AFA91_06465</name>
</gene>
<dbReference type="PANTHER" id="PTHR43107">
    <property type="entry name" value="LONG-CHAIN FATTY ACID TRANSPORT PROTEIN"/>
    <property type="match status" value="1"/>
</dbReference>
<dbReference type="RefSeq" id="WP_049743991.1">
    <property type="nucleotide sequence ID" value="NZ_CP012150.1"/>
</dbReference>
<dbReference type="Pfam" id="PF13193">
    <property type="entry name" value="AMP-binding_C"/>
    <property type="match status" value="1"/>
</dbReference>
<evidence type="ECO:0000313" key="8">
    <source>
        <dbReference type="Proteomes" id="UP000062255"/>
    </source>
</evidence>
<dbReference type="PATRIC" id="fig|134601.6.peg.1344"/>
<dbReference type="PROSITE" id="PS00455">
    <property type="entry name" value="AMP_BINDING"/>
    <property type="match status" value="1"/>
</dbReference>
<dbReference type="GO" id="GO:0005524">
    <property type="term" value="F:ATP binding"/>
    <property type="evidence" value="ECO:0007669"/>
    <property type="project" value="UniProtKB-KW"/>
</dbReference>
<dbReference type="GO" id="GO:0005324">
    <property type="term" value="F:long-chain fatty acid transmembrane transporter activity"/>
    <property type="evidence" value="ECO:0007669"/>
    <property type="project" value="TreeGrafter"/>
</dbReference>
<dbReference type="InterPro" id="IPR045851">
    <property type="entry name" value="AMP-bd_C_sf"/>
</dbReference>
<dbReference type="STRING" id="134601.AFA91_06465"/>
<dbReference type="KEGG" id="mgo:AFA91_06465"/>
<dbReference type="InterPro" id="IPR000873">
    <property type="entry name" value="AMP-dep_synth/lig_dom"/>
</dbReference>
<dbReference type="InterPro" id="IPR042099">
    <property type="entry name" value="ANL_N_sf"/>
</dbReference>
<evidence type="ECO:0000313" key="7">
    <source>
        <dbReference type="EMBL" id="AKS31578.1"/>
    </source>
</evidence>
<evidence type="ECO:0000256" key="3">
    <source>
        <dbReference type="ARBA" id="ARBA00022741"/>
    </source>
</evidence>
<keyword evidence="4" id="KW-0067">ATP-binding</keyword>
<evidence type="ECO:0008006" key="9">
    <source>
        <dbReference type="Google" id="ProtNLM"/>
    </source>
</evidence>
<keyword evidence="2" id="KW-0436">Ligase</keyword>
<evidence type="ECO:0000256" key="4">
    <source>
        <dbReference type="ARBA" id="ARBA00022840"/>
    </source>
</evidence>
<dbReference type="Gene3D" id="3.30.300.30">
    <property type="match status" value="1"/>
</dbReference>
<dbReference type="SUPFAM" id="SSF56801">
    <property type="entry name" value="Acetyl-CoA synthetase-like"/>
    <property type="match status" value="1"/>
</dbReference>
<name>A0A0K0X2Q8_MYCGD</name>
<dbReference type="OrthoDB" id="2579187at2"/>
<dbReference type="CDD" id="cd05934">
    <property type="entry name" value="FACL_DitJ_like"/>
    <property type="match status" value="1"/>
</dbReference>
<dbReference type="PANTHER" id="PTHR43107:SF15">
    <property type="entry name" value="FATTY ACID TRANSPORT PROTEIN 3, ISOFORM A"/>
    <property type="match status" value="1"/>
</dbReference>
<dbReference type="Gene3D" id="3.40.50.12780">
    <property type="entry name" value="N-terminal domain of ligase-like"/>
    <property type="match status" value="1"/>
</dbReference>
<sequence length="527" mass="59385">MDHLFDIPPERRTLSAVLRDRADEHPDAEFLTVGECIWTYGQFHAWSTRIAAGLQSLGVAPGDPVLVMLPNCAEFVAVWMACAQIGAVEVPVNTAYKGMVLEHIVGNSGARVAVVAGEFLDRFAPFPALQHVVVWNRLKSDNRGADVIDWSDLEEERRVERPEVRYTDQMAILYSSGTTGLSKGIMLSHNYFWFSGMRSAAHGRVQQADRLYTCLPLFHANAQALTVMSALVSGASVILDSRFSASRFWDRLRTVRASRFNYIGGMIPILMKQPETELDRRHGVEFALGAAAPADQFREFEDRFGVTLIESYGQTENCVALANPVDDRRIGSVGKAICGYDVALVDDEDEPVPVGQTGELVFRPRYPNIMMDGYHNMPEATLAASRNLWFHSGDLLRRDADDYFYYVDRKKDAIRRRGENISAYEVELVVNAHPDVVESAAIAVPSEVGEDEVMVFVVVRPGAQLSQLDLIRHCDNRMPYFAVPRYVEFRDELPKTPTHRIEKYRLRQEGISADTWDRERSGYELTR</sequence>
<evidence type="ECO:0000259" key="6">
    <source>
        <dbReference type="Pfam" id="PF13193"/>
    </source>
</evidence>
<reference evidence="7 8" key="1">
    <citation type="submission" date="2015-07" db="EMBL/GenBank/DDBJ databases">
        <title>Complete genome sequence of Mycobacterium goodii X7B, a facultative thermophilic biodesulfurizing bacterium.</title>
        <authorList>
            <person name="Yu B."/>
            <person name="Li F."/>
            <person name="Xu P."/>
        </authorList>
    </citation>
    <scope>NUCLEOTIDE SEQUENCE [LARGE SCALE GENOMIC DNA]</scope>
    <source>
        <strain evidence="7 8">X7B</strain>
    </source>
</reference>
<proteinExistence type="inferred from homology"/>
<dbReference type="GO" id="GO:0004467">
    <property type="term" value="F:long-chain fatty acid-CoA ligase activity"/>
    <property type="evidence" value="ECO:0007669"/>
    <property type="project" value="TreeGrafter"/>
</dbReference>
<dbReference type="GO" id="GO:0044539">
    <property type="term" value="P:long-chain fatty acid import into cell"/>
    <property type="evidence" value="ECO:0007669"/>
    <property type="project" value="TreeGrafter"/>
</dbReference>
<dbReference type="InterPro" id="IPR020845">
    <property type="entry name" value="AMP-binding_CS"/>
</dbReference>